<reference evidence="1" key="1">
    <citation type="submission" date="2021-07" db="EMBL/GenBank/DDBJ databases">
        <title>Candidatus Kaistella beijingensis sp. nov. isolated from a municipal wastewater treatment plant is involved in sludge foaming.</title>
        <authorList>
            <person name="Song Y."/>
            <person name="Liu S.-J."/>
        </authorList>
    </citation>
    <scope>NUCLEOTIDE SEQUENCE</scope>
    <source>
        <strain evidence="1">DSM 43998</strain>
    </source>
</reference>
<evidence type="ECO:0000313" key="1">
    <source>
        <dbReference type="EMBL" id="QXQ14854.1"/>
    </source>
</evidence>
<protein>
    <submittedName>
        <fullName evidence="1">Uncharacterized protein</fullName>
    </submittedName>
</protein>
<dbReference type="RefSeq" id="WP_218821016.1">
    <property type="nucleotide sequence ID" value="NZ_CP079105.1"/>
</dbReference>
<dbReference type="Proteomes" id="UP000887023">
    <property type="component" value="Chromosome"/>
</dbReference>
<gene>
    <name evidence="1" type="ORF">KV203_05585</name>
</gene>
<accession>A0ABX8SCZ6</accession>
<proteinExistence type="predicted"/>
<dbReference type="EMBL" id="CP079105">
    <property type="protein sequence ID" value="QXQ14854.1"/>
    <property type="molecule type" value="Genomic_DNA"/>
</dbReference>
<organism evidence="1 2">
    <name type="scientific">Skermania pinensis</name>
    <dbReference type="NCBI Taxonomy" id="39122"/>
    <lineage>
        <taxon>Bacteria</taxon>
        <taxon>Bacillati</taxon>
        <taxon>Actinomycetota</taxon>
        <taxon>Actinomycetes</taxon>
        <taxon>Mycobacteriales</taxon>
        <taxon>Gordoniaceae</taxon>
        <taxon>Skermania</taxon>
    </lineage>
</organism>
<name>A0ABX8SCZ6_9ACTN</name>
<sequence length="61" mass="6862">MPTDQQHPPGQCECLAHIHFSTATLDGRRAHSYADVPAANGSDRCAWCDRNCHRNREVSDR</sequence>
<keyword evidence="2" id="KW-1185">Reference proteome</keyword>
<evidence type="ECO:0000313" key="2">
    <source>
        <dbReference type="Proteomes" id="UP000887023"/>
    </source>
</evidence>